<comment type="function">
    <text evidence="4">Removes the phosphate from trehalose 6-phosphate to produce free trehalose.</text>
</comment>
<keyword evidence="4" id="KW-0460">Magnesium</keyword>
<dbReference type="RefSeq" id="WP_088439925.1">
    <property type="nucleotide sequence ID" value="NZ_BMMC01000004.1"/>
</dbReference>
<dbReference type="InterPro" id="IPR023214">
    <property type="entry name" value="HAD_sf"/>
</dbReference>
<dbReference type="GO" id="GO:0004805">
    <property type="term" value="F:trehalose-phosphatase activity"/>
    <property type="evidence" value="ECO:0007669"/>
    <property type="project" value="UniProtKB-EC"/>
</dbReference>
<reference evidence="5 6" key="1">
    <citation type="journal article" date="2010" name="Int. J. Syst. Evol. Microbiol.">
        <title>Sphingopyxis bauzanensis sp. nov., a psychrophilic bacterium isolated from soil.</title>
        <authorList>
            <person name="Zhang D.C."/>
            <person name="Liu H.C."/>
            <person name="Xin Y.H."/>
            <person name="Zhou Y.G."/>
            <person name="Schinner F."/>
            <person name="Margesin R."/>
        </authorList>
    </citation>
    <scope>NUCLEOTIDE SEQUENCE [LARGE SCALE GENOMIC DNA]</scope>
    <source>
        <strain evidence="5 6">DSM 22271</strain>
    </source>
</reference>
<dbReference type="OrthoDB" id="9814913at2"/>
<dbReference type="Pfam" id="PF02358">
    <property type="entry name" value="Trehalose_PPase"/>
    <property type="match status" value="1"/>
</dbReference>
<dbReference type="EC" id="3.1.3.12" evidence="4"/>
<dbReference type="UniPathway" id="UPA00299"/>
<evidence type="ECO:0000256" key="1">
    <source>
        <dbReference type="ARBA" id="ARBA00005199"/>
    </source>
</evidence>
<evidence type="ECO:0000256" key="4">
    <source>
        <dbReference type="RuleBase" id="RU361117"/>
    </source>
</evidence>
<dbReference type="InterPro" id="IPR036412">
    <property type="entry name" value="HAD-like_sf"/>
</dbReference>
<keyword evidence="4" id="KW-0479">Metal-binding</keyword>
<dbReference type="Gene3D" id="3.40.50.1000">
    <property type="entry name" value="HAD superfamily/HAD-like"/>
    <property type="match status" value="1"/>
</dbReference>
<dbReference type="NCBIfam" id="TIGR01484">
    <property type="entry name" value="HAD-SF-IIB"/>
    <property type="match status" value="1"/>
</dbReference>
<dbReference type="Proteomes" id="UP000197361">
    <property type="component" value="Unassembled WGS sequence"/>
</dbReference>
<dbReference type="InterPro" id="IPR003337">
    <property type="entry name" value="Trehalose_PPase"/>
</dbReference>
<evidence type="ECO:0000256" key="3">
    <source>
        <dbReference type="ARBA" id="ARBA00022801"/>
    </source>
</evidence>
<dbReference type="SUPFAM" id="SSF56784">
    <property type="entry name" value="HAD-like"/>
    <property type="match status" value="1"/>
</dbReference>
<organism evidence="5 6">
    <name type="scientific">Sphingopyxis bauzanensis</name>
    <dbReference type="NCBI Taxonomy" id="651663"/>
    <lineage>
        <taxon>Bacteria</taxon>
        <taxon>Pseudomonadati</taxon>
        <taxon>Pseudomonadota</taxon>
        <taxon>Alphaproteobacteria</taxon>
        <taxon>Sphingomonadales</taxon>
        <taxon>Sphingomonadaceae</taxon>
        <taxon>Sphingopyxis</taxon>
    </lineage>
</organism>
<dbReference type="EMBL" id="NISK01000001">
    <property type="protein sequence ID" value="OWQ99186.1"/>
    <property type="molecule type" value="Genomic_DNA"/>
</dbReference>
<evidence type="ECO:0000313" key="6">
    <source>
        <dbReference type="Proteomes" id="UP000197361"/>
    </source>
</evidence>
<dbReference type="PANTHER" id="PTHR43768:SF3">
    <property type="entry name" value="TREHALOSE 6-PHOSPHATE PHOSPHATASE"/>
    <property type="match status" value="1"/>
</dbReference>
<keyword evidence="3 4" id="KW-0378">Hydrolase</keyword>
<dbReference type="GO" id="GO:0046872">
    <property type="term" value="F:metal ion binding"/>
    <property type="evidence" value="ECO:0007669"/>
    <property type="project" value="UniProtKB-KW"/>
</dbReference>
<sequence length="252" mass="26406">MSFSKPASASRLASPAPLNALNASLLLDFDGTLVDLVDRPDAVVADLPLKALLDQLAGTFEGRIALVSGRSIAQLTGFFGQPLIEFGCVGSHGAEVQVGGLRAAPVRPAALSVVEQAMMSAFGKTEGIIVETKSHGVALHYRLVPAAESKVRELAARLAQSSGLMIQEGKMMIELRASGHDKGTGIVDLMAHAPFLGTRPIFIGDDLTDEAGFAAVERMGGFGILVGTERPTAARYRLDNVAAVRSWLGEAT</sequence>
<dbReference type="InterPro" id="IPR006379">
    <property type="entry name" value="HAD-SF_hydro_IIB"/>
</dbReference>
<comment type="pathway">
    <text evidence="1 4">Glycan biosynthesis; trehalose biosynthesis.</text>
</comment>
<comment type="caution">
    <text evidence="5">The sequence shown here is derived from an EMBL/GenBank/DDBJ whole genome shotgun (WGS) entry which is preliminary data.</text>
</comment>
<accession>A0A246K117</accession>
<evidence type="ECO:0000313" key="5">
    <source>
        <dbReference type="EMBL" id="OWQ99186.1"/>
    </source>
</evidence>
<dbReference type="NCBIfam" id="TIGR00685">
    <property type="entry name" value="T6PP"/>
    <property type="match status" value="1"/>
</dbReference>
<comment type="cofactor">
    <cofactor evidence="4">
        <name>Mg(2+)</name>
        <dbReference type="ChEBI" id="CHEBI:18420"/>
    </cofactor>
</comment>
<comment type="catalytic activity">
    <reaction evidence="4">
        <text>alpha,alpha-trehalose 6-phosphate + H2O = alpha,alpha-trehalose + phosphate</text>
        <dbReference type="Rhea" id="RHEA:23420"/>
        <dbReference type="ChEBI" id="CHEBI:15377"/>
        <dbReference type="ChEBI" id="CHEBI:16551"/>
        <dbReference type="ChEBI" id="CHEBI:43474"/>
        <dbReference type="ChEBI" id="CHEBI:58429"/>
        <dbReference type="EC" id="3.1.3.12"/>
    </reaction>
</comment>
<keyword evidence="6" id="KW-1185">Reference proteome</keyword>
<dbReference type="GO" id="GO:0005992">
    <property type="term" value="P:trehalose biosynthetic process"/>
    <property type="evidence" value="ECO:0007669"/>
    <property type="project" value="UniProtKB-UniPathway"/>
</dbReference>
<comment type="similarity">
    <text evidence="2 4">Belongs to the trehalose phosphatase family.</text>
</comment>
<protein>
    <recommendedName>
        <fullName evidence="4">Trehalose 6-phosphate phosphatase</fullName>
        <ecNumber evidence="4">3.1.3.12</ecNumber>
    </recommendedName>
</protein>
<name>A0A246K117_9SPHN</name>
<proteinExistence type="inferred from homology"/>
<dbReference type="AlphaFoldDB" id="A0A246K117"/>
<evidence type="ECO:0000256" key="2">
    <source>
        <dbReference type="ARBA" id="ARBA00008770"/>
    </source>
</evidence>
<dbReference type="Gene3D" id="3.30.70.1020">
    <property type="entry name" value="Trehalose-6-phosphate phosphatase related protein, domain 2"/>
    <property type="match status" value="1"/>
</dbReference>
<dbReference type="InterPro" id="IPR044651">
    <property type="entry name" value="OTSB-like"/>
</dbReference>
<dbReference type="PANTHER" id="PTHR43768">
    <property type="entry name" value="TREHALOSE 6-PHOSPHATE PHOSPHATASE"/>
    <property type="match status" value="1"/>
</dbReference>
<gene>
    <name evidence="5" type="primary">otsB</name>
    <name evidence="5" type="ORF">CDQ92_03190</name>
</gene>